<protein>
    <recommendedName>
        <fullName evidence="4">PEP-CTERM protein-sorting domain-containing protein</fullName>
    </recommendedName>
</protein>
<name>A0ABW1XHN1_9ALTE</name>
<feature type="chain" id="PRO_5045299460" description="PEP-CTERM protein-sorting domain-containing protein" evidence="1">
    <location>
        <begin position="23"/>
        <end position="287"/>
    </location>
</feature>
<evidence type="ECO:0008006" key="4">
    <source>
        <dbReference type="Google" id="ProtNLM"/>
    </source>
</evidence>
<proteinExistence type="predicted"/>
<feature type="signal peptide" evidence="1">
    <location>
        <begin position="1"/>
        <end position="22"/>
    </location>
</feature>
<dbReference type="Proteomes" id="UP001596364">
    <property type="component" value="Unassembled WGS sequence"/>
</dbReference>
<keyword evidence="3" id="KW-1185">Reference proteome</keyword>
<keyword evidence="1" id="KW-0732">Signal</keyword>
<dbReference type="EMBL" id="JBHSUS010000001">
    <property type="protein sequence ID" value="MFC6439296.1"/>
    <property type="molecule type" value="Genomic_DNA"/>
</dbReference>
<evidence type="ECO:0000313" key="3">
    <source>
        <dbReference type="Proteomes" id="UP001596364"/>
    </source>
</evidence>
<sequence length="287" mass="32574">MNKKLIKALTLLTLVFSSHQYAGVMTIEGTLYSRYEIIDVYENGVQQYDQSYFSFEEITPAAFSLTMEFDFATPQENASNAWFDEINGYGNWTTFIYGTTLSYVNPFSTEFAALNQIVDPNNGYDETRYAAGSYAYPGLFGDVIYEKSGNAGFSKSDQRTDTVVEDGITRTYSSNYFEMFDIFMYGEENGDYTTITPPTFAELLQSLLVGPAQYNGVLSANKFDYIVNESEWQEEFNRQQVVQYYGDFTMSFDASAEERALLTANPVSEPSVFALIMLSGLILYRRK</sequence>
<evidence type="ECO:0000256" key="1">
    <source>
        <dbReference type="SAM" id="SignalP"/>
    </source>
</evidence>
<organism evidence="2 3">
    <name type="scientific">Pseudobowmanella zhangzhouensis</name>
    <dbReference type="NCBI Taxonomy" id="1537679"/>
    <lineage>
        <taxon>Bacteria</taxon>
        <taxon>Pseudomonadati</taxon>
        <taxon>Pseudomonadota</taxon>
        <taxon>Gammaproteobacteria</taxon>
        <taxon>Alteromonadales</taxon>
        <taxon>Alteromonadaceae</taxon>
    </lineage>
</organism>
<gene>
    <name evidence="2" type="ORF">ACFP85_03930</name>
</gene>
<dbReference type="RefSeq" id="WP_131257426.1">
    <property type="nucleotide sequence ID" value="NZ_JBHSUS010000001.1"/>
</dbReference>
<comment type="caution">
    <text evidence="2">The sequence shown here is derived from an EMBL/GenBank/DDBJ whole genome shotgun (WGS) entry which is preliminary data.</text>
</comment>
<reference evidence="3" key="1">
    <citation type="journal article" date="2019" name="Int. J. Syst. Evol. Microbiol.">
        <title>The Global Catalogue of Microorganisms (GCM) 10K type strain sequencing project: providing services to taxonomists for standard genome sequencing and annotation.</title>
        <authorList>
            <consortium name="The Broad Institute Genomics Platform"/>
            <consortium name="The Broad Institute Genome Sequencing Center for Infectious Disease"/>
            <person name="Wu L."/>
            <person name="Ma J."/>
        </authorList>
    </citation>
    <scope>NUCLEOTIDE SEQUENCE [LARGE SCALE GENOMIC DNA]</scope>
    <source>
        <strain evidence="3">CGMCC 1.16031</strain>
    </source>
</reference>
<accession>A0ABW1XHN1</accession>
<evidence type="ECO:0000313" key="2">
    <source>
        <dbReference type="EMBL" id="MFC6439296.1"/>
    </source>
</evidence>